<name>A0AA40F1R2_9PEZI</name>
<proteinExistence type="predicted"/>
<evidence type="ECO:0000313" key="1">
    <source>
        <dbReference type="EMBL" id="KAK0749630.1"/>
    </source>
</evidence>
<protein>
    <submittedName>
        <fullName evidence="1">Uncharacterized protein</fullName>
    </submittedName>
</protein>
<organism evidence="1 2">
    <name type="scientific">Schizothecium vesticola</name>
    <dbReference type="NCBI Taxonomy" id="314040"/>
    <lineage>
        <taxon>Eukaryota</taxon>
        <taxon>Fungi</taxon>
        <taxon>Dikarya</taxon>
        <taxon>Ascomycota</taxon>
        <taxon>Pezizomycotina</taxon>
        <taxon>Sordariomycetes</taxon>
        <taxon>Sordariomycetidae</taxon>
        <taxon>Sordariales</taxon>
        <taxon>Schizotheciaceae</taxon>
        <taxon>Schizothecium</taxon>
    </lineage>
</organism>
<accession>A0AA40F1R2</accession>
<evidence type="ECO:0000313" key="2">
    <source>
        <dbReference type="Proteomes" id="UP001172155"/>
    </source>
</evidence>
<dbReference type="EMBL" id="JAUKUD010000003">
    <property type="protein sequence ID" value="KAK0749630.1"/>
    <property type="molecule type" value="Genomic_DNA"/>
</dbReference>
<reference evidence="1" key="1">
    <citation type="submission" date="2023-06" db="EMBL/GenBank/DDBJ databases">
        <title>Genome-scale phylogeny and comparative genomics of the fungal order Sordariales.</title>
        <authorList>
            <consortium name="Lawrence Berkeley National Laboratory"/>
            <person name="Hensen N."/>
            <person name="Bonometti L."/>
            <person name="Westerberg I."/>
            <person name="Brannstrom I.O."/>
            <person name="Guillou S."/>
            <person name="Cros-Aarteil S."/>
            <person name="Calhoun S."/>
            <person name="Haridas S."/>
            <person name="Kuo A."/>
            <person name="Mondo S."/>
            <person name="Pangilinan J."/>
            <person name="Riley R."/>
            <person name="LaButti K."/>
            <person name="Andreopoulos B."/>
            <person name="Lipzen A."/>
            <person name="Chen C."/>
            <person name="Yanf M."/>
            <person name="Daum C."/>
            <person name="Ng V."/>
            <person name="Clum A."/>
            <person name="Steindorff A."/>
            <person name="Ohm R."/>
            <person name="Martin F."/>
            <person name="Silar P."/>
            <person name="Natvig D."/>
            <person name="Lalanne C."/>
            <person name="Gautier V."/>
            <person name="Ament-velasquez S.L."/>
            <person name="Kruys A."/>
            <person name="Hutchinson M.I."/>
            <person name="Powell A.J."/>
            <person name="Barry K."/>
            <person name="Miller A.N."/>
            <person name="Grigoriev I.V."/>
            <person name="Debuchy R."/>
            <person name="Gladieux P."/>
            <person name="Thoren M.H."/>
            <person name="Johannesson H."/>
        </authorList>
    </citation>
    <scope>NUCLEOTIDE SEQUENCE</scope>
    <source>
        <strain evidence="1">SMH3187-1</strain>
    </source>
</reference>
<dbReference type="AlphaFoldDB" id="A0AA40F1R2"/>
<keyword evidence="2" id="KW-1185">Reference proteome</keyword>
<gene>
    <name evidence="1" type="ORF">B0T18DRAFT_111143</name>
</gene>
<sequence length="223" mass="25735">MCIENWKRFTCGHLTFNGWSECDEGGLDNCSNLVINNRPQPGRCEECRYVALSHLSFPQGQDNASSTTPMATTPMATRIVVKCRSHLIPGDPVRRRETMANLICQHEWSRNSNDDDLLTSHGRYDVPDEKIYILLDNGPIGSPNPDIKVYHWDGKVFKARVVYPSLVGYLRNYPFGQKETQVGLSDEEYLAKYGPKAYESLVTQRNKIRRRWRNKLDRQNRQI</sequence>
<comment type="caution">
    <text evidence="1">The sequence shown here is derived from an EMBL/GenBank/DDBJ whole genome shotgun (WGS) entry which is preliminary data.</text>
</comment>
<dbReference type="Proteomes" id="UP001172155">
    <property type="component" value="Unassembled WGS sequence"/>
</dbReference>